<organism evidence="9 10">
    <name type="scientific">Aplysia californica</name>
    <name type="common">California sea hare</name>
    <dbReference type="NCBI Taxonomy" id="6500"/>
    <lineage>
        <taxon>Eukaryota</taxon>
        <taxon>Metazoa</taxon>
        <taxon>Spiralia</taxon>
        <taxon>Lophotrochozoa</taxon>
        <taxon>Mollusca</taxon>
        <taxon>Gastropoda</taxon>
        <taxon>Heterobranchia</taxon>
        <taxon>Euthyneura</taxon>
        <taxon>Tectipleura</taxon>
        <taxon>Aplysiida</taxon>
        <taxon>Aplysioidea</taxon>
        <taxon>Aplysiidae</taxon>
        <taxon>Aplysia</taxon>
    </lineage>
</organism>
<keyword evidence="2" id="KW-0479">Metal-binding</keyword>
<feature type="compositionally biased region" description="Acidic residues" evidence="7">
    <location>
        <begin position="199"/>
        <end position="215"/>
    </location>
</feature>
<feature type="compositionally biased region" description="Basic and acidic residues" evidence="7">
    <location>
        <begin position="266"/>
        <end position="286"/>
    </location>
</feature>
<dbReference type="GeneID" id="106013323"/>
<keyword evidence="3" id="KW-0677">Repeat</keyword>
<feature type="region of interest" description="Disordered" evidence="7">
    <location>
        <begin position="349"/>
        <end position="368"/>
    </location>
</feature>
<dbReference type="SUPFAM" id="SSF57850">
    <property type="entry name" value="RING/U-box"/>
    <property type="match status" value="2"/>
</dbReference>
<dbReference type="InterPro" id="IPR013083">
    <property type="entry name" value="Znf_RING/FYVE/PHD"/>
</dbReference>
<keyword evidence="4" id="KW-0863">Zinc-finger</keyword>
<reference evidence="10" key="1">
    <citation type="submission" date="2025-08" db="UniProtKB">
        <authorList>
            <consortium name="RefSeq"/>
        </authorList>
    </citation>
    <scope>IDENTIFICATION</scope>
</reference>
<dbReference type="Gene3D" id="3.30.40.10">
    <property type="entry name" value="Zinc/RING finger domain, C3HC4 (zinc finger)"/>
    <property type="match status" value="1"/>
</dbReference>
<evidence type="ECO:0000256" key="1">
    <source>
        <dbReference type="ARBA" id="ARBA00022679"/>
    </source>
</evidence>
<evidence type="ECO:0000313" key="9">
    <source>
        <dbReference type="Proteomes" id="UP000694888"/>
    </source>
</evidence>
<dbReference type="SMART" id="SM00647">
    <property type="entry name" value="IBR"/>
    <property type="match status" value="1"/>
</dbReference>
<gene>
    <name evidence="10" type="primary">LOC106013323</name>
</gene>
<keyword evidence="1" id="KW-0808">Transferase</keyword>
<feature type="region of interest" description="Disordered" evidence="7">
    <location>
        <begin position="185"/>
        <end position="225"/>
    </location>
</feature>
<accession>A0ABM1AAV3</accession>
<evidence type="ECO:0000259" key="8">
    <source>
        <dbReference type="PROSITE" id="PS51873"/>
    </source>
</evidence>
<feature type="domain" description="RING-type" evidence="8">
    <location>
        <begin position="705"/>
        <end position="952"/>
    </location>
</feature>
<sequence length="1179" mass="134079">MADDSAPVVVSKKFLRRCRARKIFEDNKYRRMSHSLLQPQKHVRRPRVLQFSTTKEPNHQAGAAASYNSLDLLHSDHLLDENAPHLPIHHADQEHWTLDQLLTLPARKRLRKLAKVLKGWWSPYPGLTFHSSKVNIRAVLTRREKLTLGDFKVSPHNELSSKTFKVIPYLKSQVGRTQCLFSDSGIQPHKIKPSTKGDDSEDEVDNYESSDDDEGLNNRFWRKPPHIPKKSRIRRILTNKFIRSQKSQSKSFVSETWRVHVLERTTERQDQETNHWEKNDQKHNPEEGQATLRKGLTLGDFWPPEDARRLGIQADDRGGVDTDDAGFVSGESGYKIDDDNALVTMPTLRPPEVESKMNQSVSSAFSDNMSVKTAGKSLENSLESELGKVEENESPSSVSEGKPEVGDVFSDEKANDYGQSDPEEKKRLSEKESFYARVKLDRTKIRPDQLKAEFRRDYREASCKPRRFVINISRIVYHRVALLNKLRSWRMSKTDLTTYLVFAFTRQLGDSLDEYRAWVSSTWTSQLGVNDIFGSFAQSDAEASIGELIQRVVTAVDSVDISDFRSGNSSTGSRHSTQTRPVCSFFMLASMTKWNNGSFQLPHATEWFDTNAMLRNLRDILESETDLNYLQHDLSEALHDDRQHYNLKESKMAPNKYGSRVANLNEILNDSNLHPFLEDSGTATDRNGNSSVEDLSAPEGRGPNSPTICAICLSNLSGSRAGAGSFPLALQLCSHWFCEQCWNYWVARKSKTRDKNNSKNDNNNKNNKNKSDGYLKCLKKTCVTPIEHATLLTLLDLQHIRSFNRSKTDNFLLSLSYTKQCPNPHCERILYSKPSASSKTDHLSFVTCKCSWQVCLACLQLPHWPASCEAASRYQHFLHTQTLDVLKRPLEDHELPDIILRGKHCPKCGQFRQTTRTSKSEHCECGCRFCVPCGQELRNGRSEEHNACQERFVLNDARFKKNLLSQEQKAADVNASKWYAMAMEHRILRHPQVVSALYSMSDLVATKIQDAAREGFHIGDAKKVAAGWREKLFYWNEENERLMGTRSLKRSSLSGNASRPLSRTFSSLSNDSACSLSDTEDVPLDDVIRKAAQNLTHVTLELHHVLEFTCVLLDEQPACHVPLATHMERGEDVCAGLAILLQESHVHNANRILPAFLRLQVKAKQVWGNIMNLIEADRN</sequence>
<dbReference type="Proteomes" id="UP000694888">
    <property type="component" value="Unplaced"/>
</dbReference>
<evidence type="ECO:0000256" key="3">
    <source>
        <dbReference type="ARBA" id="ARBA00022737"/>
    </source>
</evidence>
<keyword evidence="5" id="KW-0833">Ubl conjugation pathway</keyword>
<feature type="compositionally biased region" description="Basic and acidic residues" evidence="7">
    <location>
        <begin position="401"/>
        <end position="415"/>
    </location>
</feature>
<keyword evidence="6" id="KW-0862">Zinc</keyword>
<evidence type="ECO:0000256" key="7">
    <source>
        <dbReference type="SAM" id="MobiDB-lite"/>
    </source>
</evidence>
<evidence type="ECO:0000256" key="5">
    <source>
        <dbReference type="ARBA" id="ARBA00022786"/>
    </source>
</evidence>
<name>A0ABM1AAV3_APLCA</name>
<feature type="compositionally biased region" description="Polar residues" evidence="7">
    <location>
        <begin position="681"/>
        <end position="693"/>
    </location>
</feature>
<dbReference type="Pfam" id="PF01485">
    <property type="entry name" value="IBR"/>
    <property type="match status" value="1"/>
</dbReference>
<dbReference type="InterPro" id="IPR002867">
    <property type="entry name" value="IBR_dom"/>
</dbReference>
<protein>
    <submittedName>
        <fullName evidence="10">Uncharacterized protein LOC106013323</fullName>
    </submittedName>
</protein>
<feature type="region of interest" description="Disordered" evidence="7">
    <location>
        <begin position="675"/>
        <end position="702"/>
    </location>
</feature>
<feature type="region of interest" description="Disordered" evidence="7">
    <location>
        <begin position="375"/>
        <end position="428"/>
    </location>
</feature>
<dbReference type="PROSITE" id="PS51873">
    <property type="entry name" value="TRIAD"/>
    <property type="match status" value="1"/>
</dbReference>
<keyword evidence="9" id="KW-1185">Reference proteome</keyword>
<dbReference type="CDD" id="cd20335">
    <property type="entry name" value="BRcat_RBR"/>
    <property type="match status" value="1"/>
</dbReference>
<evidence type="ECO:0000256" key="2">
    <source>
        <dbReference type="ARBA" id="ARBA00022723"/>
    </source>
</evidence>
<proteinExistence type="predicted"/>
<feature type="region of interest" description="Disordered" evidence="7">
    <location>
        <begin position="266"/>
        <end position="287"/>
    </location>
</feature>
<evidence type="ECO:0000313" key="10">
    <source>
        <dbReference type="RefSeq" id="XP_012944172.1"/>
    </source>
</evidence>
<dbReference type="InterPro" id="IPR044066">
    <property type="entry name" value="TRIAD_supradom"/>
</dbReference>
<evidence type="ECO:0000256" key="6">
    <source>
        <dbReference type="ARBA" id="ARBA00022833"/>
    </source>
</evidence>
<evidence type="ECO:0000256" key="4">
    <source>
        <dbReference type="ARBA" id="ARBA00022771"/>
    </source>
</evidence>
<feature type="compositionally biased region" description="Polar residues" evidence="7">
    <location>
        <begin position="356"/>
        <end position="368"/>
    </location>
</feature>
<dbReference type="RefSeq" id="XP_012944172.1">
    <property type="nucleotide sequence ID" value="XM_013088718.2"/>
</dbReference>